<accession>A0AC55D663</accession>
<dbReference type="RefSeq" id="XP_045147238.1">
    <property type="nucleotide sequence ID" value="XM_045291303.1"/>
</dbReference>
<proteinExistence type="predicted"/>
<dbReference type="Proteomes" id="UP000694863">
    <property type="component" value="Unplaced"/>
</dbReference>
<gene>
    <name evidence="2" type="primary">LOC123521804</name>
</gene>
<evidence type="ECO:0000313" key="2">
    <source>
        <dbReference type="RefSeq" id="XP_045147238.1"/>
    </source>
</evidence>
<sequence>MPRSRCSWTIEADPSHRIVLVVPRLRMKCSQGEVTLLDGPFYYSRSCHDGNLTHVSSSNHLTLVYDTGGEAKPASFEGCYHTYSADILVPTEEPLTAPAYSTGALGCGGLLTKPSGKITTSNAFNHECMWTIRLAPPLKILMTFPELRLNCETETLLIFNSNMFGYICELDSTTFRIPSNSVNILYNGSRNFFTTLFEASYHGILEDHSKFSLPSCPVTGSRTLKRRPA</sequence>
<name>A0AC55D663_ECHTE</name>
<keyword evidence="1" id="KW-1185">Reference proteome</keyword>
<reference evidence="2" key="1">
    <citation type="submission" date="2025-08" db="UniProtKB">
        <authorList>
            <consortium name="RefSeq"/>
        </authorList>
    </citation>
    <scope>IDENTIFICATION</scope>
</reference>
<evidence type="ECO:0000313" key="1">
    <source>
        <dbReference type="Proteomes" id="UP000694863"/>
    </source>
</evidence>
<protein>
    <submittedName>
        <fullName evidence="2">Deleted in malignant brain tumors 1 protein-like</fullName>
    </submittedName>
</protein>
<organism evidence="1 2">
    <name type="scientific">Echinops telfairi</name>
    <name type="common">Lesser hedgehog tenrec</name>
    <dbReference type="NCBI Taxonomy" id="9371"/>
    <lineage>
        <taxon>Eukaryota</taxon>
        <taxon>Metazoa</taxon>
        <taxon>Chordata</taxon>
        <taxon>Craniata</taxon>
        <taxon>Vertebrata</taxon>
        <taxon>Euteleostomi</taxon>
        <taxon>Mammalia</taxon>
        <taxon>Eutheria</taxon>
        <taxon>Afrotheria</taxon>
        <taxon>Tenrecidae</taxon>
        <taxon>Tenrecinae</taxon>
        <taxon>Echinops</taxon>
    </lineage>
</organism>